<gene>
    <name evidence="1" type="ORF">JY651_47770</name>
</gene>
<dbReference type="RefSeq" id="WP_206724296.1">
    <property type="nucleotide sequence ID" value="NZ_CP071090.1"/>
</dbReference>
<proteinExistence type="predicted"/>
<protein>
    <submittedName>
        <fullName evidence="1">Phytanoyl-CoA dioxygenase family protein</fullName>
    </submittedName>
</protein>
<dbReference type="SUPFAM" id="SSF51197">
    <property type="entry name" value="Clavaminate synthase-like"/>
    <property type="match status" value="1"/>
</dbReference>
<organism evidence="1 2">
    <name type="scientific">Pyxidicoccus parkwayensis</name>
    <dbReference type="NCBI Taxonomy" id="2813578"/>
    <lineage>
        <taxon>Bacteria</taxon>
        <taxon>Pseudomonadati</taxon>
        <taxon>Myxococcota</taxon>
        <taxon>Myxococcia</taxon>
        <taxon>Myxococcales</taxon>
        <taxon>Cystobacterineae</taxon>
        <taxon>Myxococcaceae</taxon>
        <taxon>Pyxidicoccus</taxon>
    </lineage>
</organism>
<dbReference type="Gene3D" id="2.60.120.620">
    <property type="entry name" value="q2cbj1_9rhob like domain"/>
    <property type="match status" value="1"/>
</dbReference>
<evidence type="ECO:0000313" key="1">
    <source>
        <dbReference type="EMBL" id="QSQ22720.1"/>
    </source>
</evidence>
<keyword evidence="1" id="KW-0560">Oxidoreductase</keyword>
<dbReference type="Proteomes" id="UP000662747">
    <property type="component" value="Chromosome"/>
</dbReference>
<accession>A0ABX7NZ46</accession>
<evidence type="ECO:0000313" key="2">
    <source>
        <dbReference type="Proteomes" id="UP000662747"/>
    </source>
</evidence>
<dbReference type="EMBL" id="CP071090">
    <property type="protein sequence ID" value="QSQ22720.1"/>
    <property type="molecule type" value="Genomic_DNA"/>
</dbReference>
<keyword evidence="1" id="KW-0223">Dioxygenase</keyword>
<sequence length="256" mass="28405">MELSEAQVERFIEEGFIRVDGAFSSELAKEARDILWRDTGCAPDDPATWTRPVIRLGEYTQEPFRLAANTPRLHAAFDRLVGVGRWAPRFSLGTFPIRFPSTEAPGDDGWHVDASFPGKDPASFFDWRVNVASRGRALLMLFLFSDVGEDDAPTRIRVGSHRQVARLLEPEGEAGLSFMELAGKLSATDGCPLAFATGEAGTVYLCHPFLVHAAQPHRGTRPKFMAQPPLFPKQPFQLDREDGSPVERAILLALMR</sequence>
<reference evidence="1 2" key="1">
    <citation type="submission" date="2021-02" db="EMBL/GenBank/DDBJ databases">
        <title>De Novo genome assembly of isolated myxobacteria.</title>
        <authorList>
            <person name="Stevens D.C."/>
        </authorList>
    </citation>
    <scope>NUCLEOTIDE SEQUENCE [LARGE SCALE GENOMIC DNA]</scope>
    <source>
        <strain evidence="2">SCPEA02</strain>
    </source>
</reference>
<keyword evidence="2" id="KW-1185">Reference proteome</keyword>
<dbReference type="InterPro" id="IPR008775">
    <property type="entry name" value="Phytyl_CoA_dOase-like"/>
</dbReference>
<dbReference type="GO" id="GO:0051213">
    <property type="term" value="F:dioxygenase activity"/>
    <property type="evidence" value="ECO:0007669"/>
    <property type="project" value="UniProtKB-KW"/>
</dbReference>
<name>A0ABX7NZ46_9BACT</name>
<dbReference type="Pfam" id="PF05721">
    <property type="entry name" value="PhyH"/>
    <property type="match status" value="1"/>
</dbReference>